<accession>A0A3A4BPA5</accession>
<keyword evidence="2" id="KW-0808">Transferase</keyword>
<protein>
    <submittedName>
        <fullName evidence="2">N-acetyltransferase</fullName>
    </submittedName>
</protein>
<keyword evidence="3" id="KW-1185">Reference proteome</keyword>
<dbReference type="EMBL" id="QZEY01000004">
    <property type="protein sequence ID" value="RJL32854.1"/>
    <property type="molecule type" value="Genomic_DNA"/>
</dbReference>
<dbReference type="AlphaFoldDB" id="A0A3A4BPA5"/>
<feature type="domain" description="N-acetyltransferase" evidence="1">
    <location>
        <begin position="1"/>
        <end position="163"/>
    </location>
</feature>
<gene>
    <name evidence="2" type="ORF">D5H75_13210</name>
</gene>
<dbReference type="InterPro" id="IPR016181">
    <property type="entry name" value="Acyl_CoA_acyltransferase"/>
</dbReference>
<dbReference type="Gene3D" id="3.40.630.30">
    <property type="match status" value="1"/>
</dbReference>
<dbReference type="InterPro" id="IPR000182">
    <property type="entry name" value="GNAT_dom"/>
</dbReference>
<evidence type="ECO:0000313" key="3">
    <source>
        <dbReference type="Proteomes" id="UP000265768"/>
    </source>
</evidence>
<comment type="caution">
    <text evidence="2">The sequence shown here is derived from an EMBL/GenBank/DDBJ whole genome shotgun (WGS) entry which is preliminary data.</text>
</comment>
<evidence type="ECO:0000259" key="1">
    <source>
        <dbReference type="PROSITE" id="PS51186"/>
    </source>
</evidence>
<dbReference type="OrthoDB" id="9797178at2"/>
<dbReference type="Pfam" id="PF00583">
    <property type="entry name" value="Acetyltransf_1"/>
    <property type="match status" value="1"/>
</dbReference>
<dbReference type="PROSITE" id="PS51186">
    <property type="entry name" value="GNAT"/>
    <property type="match status" value="1"/>
</dbReference>
<reference evidence="2 3" key="1">
    <citation type="submission" date="2018-09" db="EMBL/GenBank/DDBJ databases">
        <title>YIM 75507 draft genome.</title>
        <authorList>
            <person name="Tang S."/>
            <person name="Feng Y."/>
        </authorList>
    </citation>
    <scope>NUCLEOTIDE SEQUENCE [LARGE SCALE GENOMIC DNA]</scope>
    <source>
        <strain evidence="2 3">YIM 75507</strain>
    </source>
</reference>
<dbReference type="RefSeq" id="WP_119927103.1">
    <property type="nucleotide sequence ID" value="NZ_QZEY01000004.1"/>
</dbReference>
<name>A0A3A4BPA5_9ACTN</name>
<proteinExistence type="predicted"/>
<dbReference type="GO" id="GO:0016747">
    <property type="term" value="F:acyltransferase activity, transferring groups other than amino-acyl groups"/>
    <property type="evidence" value="ECO:0007669"/>
    <property type="project" value="InterPro"/>
</dbReference>
<organism evidence="2 3">
    <name type="scientific">Bailinhaonella thermotolerans</name>
    <dbReference type="NCBI Taxonomy" id="1070861"/>
    <lineage>
        <taxon>Bacteria</taxon>
        <taxon>Bacillati</taxon>
        <taxon>Actinomycetota</taxon>
        <taxon>Actinomycetes</taxon>
        <taxon>Streptosporangiales</taxon>
        <taxon>Streptosporangiaceae</taxon>
        <taxon>Bailinhaonella</taxon>
    </lineage>
</organism>
<dbReference type="CDD" id="cd04301">
    <property type="entry name" value="NAT_SF"/>
    <property type="match status" value="1"/>
</dbReference>
<dbReference type="Proteomes" id="UP000265768">
    <property type="component" value="Unassembled WGS sequence"/>
</dbReference>
<dbReference type="SUPFAM" id="SSF55729">
    <property type="entry name" value="Acyl-CoA N-acyltransferases (Nat)"/>
    <property type="match status" value="1"/>
</dbReference>
<evidence type="ECO:0000313" key="2">
    <source>
        <dbReference type="EMBL" id="RJL32854.1"/>
    </source>
</evidence>
<sequence length="173" mass="18310">MLIRREVAGDVAAIHQVHAEAFAAQAAPGTTPVEPGLVDKLRESDAWIPELSMVALDLEGEVMGHVVCTRAHIAGTPALGLGPLGVRAGVQGQGVGHALMHAVLGAADALGEPVVVLLGHLDYYPRFGFRPAADYGITPPVPEWGSHFQARTLTAYDPSIRGEFVYAKPFMEL</sequence>